<dbReference type="RefSeq" id="WP_046992290.1">
    <property type="nucleotide sequence ID" value="NZ_JAIS01000095.1"/>
</dbReference>
<organism evidence="1 2">
    <name type="scientific">Aliarcobacter butzleri L351</name>
    <dbReference type="NCBI Taxonomy" id="1447259"/>
    <lineage>
        <taxon>Bacteria</taxon>
        <taxon>Pseudomonadati</taxon>
        <taxon>Campylobacterota</taxon>
        <taxon>Epsilonproteobacteria</taxon>
        <taxon>Campylobacterales</taxon>
        <taxon>Arcobacteraceae</taxon>
        <taxon>Aliarcobacter</taxon>
    </lineage>
</organism>
<protein>
    <submittedName>
        <fullName evidence="1">Uncharacterized protein</fullName>
    </submittedName>
</protein>
<dbReference type="Proteomes" id="UP000035526">
    <property type="component" value="Unassembled WGS sequence"/>
</dbReference>
<evidence type="ECO:0000313" key="2">
    <source>
        <dbReference type="Proteomes" id="UP000035526"/>
    </source>
</evidence>
<sequence>MLNLNEYIESYNNNTFKVVAKQRLEEKYGHIPNIQKDERYESILISVFHELKDKNYFFKIIEELIYEFYEEKNLIGLKNILKLYNEFHQSIQIKDIFPESLDFSIQNDIQLNLLILQFLSIAKLKKESFWHSCYFKILDYFQDSKDYIELLSTVISGINSYSTLNTADMWNRLYLSLANINTNTTSLLLKIIINQWVLSSKNKLNMNEFINTLTSMKECDFKPLEVSINKEFNNYLESAIDFLLKHHLEEKQKATLNEFKKKIKEIRYLKNEKDIHSRILELTCSQPKYSGQLILNKLQNDDSLFQFKRTYMISKTPAMIMAVAE</sequence>
<dbReference type="AlphaFoldDB" id="A0A837J2G6"/>
<gene>
    <name evidence="1" type="ORF">AF76_10620</name>
</gene>
<name>A0A837J2G6_9BACT</name>
<proteinExistence type="predicted"/>
<evidence type="ECO:0000313" key="1">
    <source>
        <dbReference type="EMBL" id="KLD99514.1"/>
    </source>
</evidence>
<accession>A0A837J2G6</accession>
<comment type="caution">
    <text evidence="1">The sequence shown here is derived from an EMBL/GenBank/DDBJ whole genome shotgun (WGS) entry which is preliminary data.</text>
</comment>
<dbReference type="EMBL" id="JAIS01000095">
    <property type="protein sequence ID" value="KLD99514.1"/>
    <property type="molecule type" value="Genomic_DNA"/>
</dbReference>
<reference evidence="1 2" key="1">
    <citation type="submission" date="2014-01" db="EMBL/GenBank/DDBJ databases">
        <title>Development of a Comparative Genomic Fingerprinting Assay for High Resolution Genotyping of Arcobacter butzleri.</title>
        <authorList>
            <person name="Webb A.L."/>
            <person name="Inglis G.D."/>
            <person name="Kruczkiewicz P."/>
            <person name="Selinger L.B."/>
            <person name="Taboada E.N."/>
        </authorList>
    </citation>
    <scope>NUCLEOTIDE SEQUENCE [LARGE SCALE GENOMIC DNA]</scope>
    <source>
        <strain evidence="1 2">L351</strain>
    </source>
</reference>